<name>A0ABW1R073_9ACTN</name>
<proteinExistence type="predicted"/>
<evidence type="ECO:0008006" key="4">
    <source>
        <dbReference type="Google" id="ProtNLM"/>
    </source>
</evidence>
<evidence type="ECO:0000256" key="1">
    <source>
        <dbReference type="SAM" id="Phobius"/>
    </source>
</evidence>
<evidence type="ECO:0000313" key="3">
    <source>
        <dbReference type="Proteomes" id="UP001596098"/>
    </source>
</evidence>
<protein>
    <recommendedName>
        <fullName evidence="4">DUF1275 domain-containing protein</fullName>
    </recommendedName>
</protein>
<organism evidence="2 3">
    <name type="scientific">Nocardioides yefusunii</name>
    <dbReference type="NCBI Taxonomy" id="2500546"/>
    <lineage>
        <taxon>Bacteria</taxon>
        <taxon>Bacillati</taxon>
        <taxon>Actinomycetota</taxon>
        <taxon>Actinomycetes</taxon>
        <taxon>Propionibacteriales</taxon>
        <taxon>Nocardioidaceae</taxon>
        <taxon>Nocardioides</taxon>
    </lineage>
</organism>
<keyword evidence="1" id="KW-1133">Transmembrane helix</keyword>
<keyword evidence="3" id="KW-1185">Reference proteome</keyword>
<reference evidence="3" key="1">
    <citation type="journal article" date="2019" name="Int. J. Syst. Evol. Microbiol.">
        <title>The Global Catalogue of Microorganisms (GCM) 10K type strain sequencing project: providing services to taxonomists for standard genome sequencing and annotation.</title>
        <authorList>
            <consortium name="The Broad Institute Genomics Platform"/>
            <consortium name="The Broad Institute Genome Sequencing Center for Infectious Disease"/>
            <person name="Wu L."/>
            <person name="Ma J."/>
        </authorList>
    </citation>
    <scope>NUCLEOTIDE SEQUENCE [LARGE SCALE GENOMIC DNA]</scope>
    <source>
        <strain evidence="3">DFY28</strain>
    </source>
</reference>
<dbReference type="RefSeq" id="WP_128219875.1">
    <property type="nucleotide sequence ID" value="NZ_CP034929.1"/>
</dbReference>
<comment type="caution">
    <text evidence="2">The sequence shown here is derived from an EMBL/GenBank/DDBJ whole genome shotgun (WGS) entry which is preliminary data.</text>
</comment>
<feature type="transmembrane region" description="Helical" evidence="1">
    <location>
        <begin position="49"/>
        <end position="69"/>
    </location>
</feature>
<evidence type="ECO:0000313" key="2">
    <source>
        <dbReference type="EMBL" id="MFC6154502.1"/>
    </source>
</evidence>
<keyword evidence="1" id="KW-0812">Transmembrane</keyword>
<dbReference type="Proteomes" id="UP001596098">
    <property type="component" value="Unassembled WGS sequence"/>
</dbReference>
<feature type="transmembrane region" description="Helical" evidence="1">
    <location>
        <begin position="76"/>
        <end position="94"/>
    </location>
</feature>
<sequence>MDKHARYGPPAVFTMSRTVLGLSTWAVALLVLVVGECLGAGSEVVDPGSQASAVVAFALWGISCAVAMPDPVARQCLGLLNAALVLALVAGGFVQDFRFVWLSHTVGMTLTEAVIAAAALVLLAPRSSTTGYRASGRSVRVRGGGFSAEGRALVWTLTGITCAVLGFNVGQQSGHQVFGLLVGSLVVASLFLLALGWRLGRARSGQPVDCVVEALAGRDTQEAATPQG</sequence>
<gene>
    <name evidence="2" type="ORF">ACFPWU_12605</name>
</gene>
<feature type="transmembrane region" description="Helical" evidence="1">
    <location>
        <begin position="100"/>
        <end position="123"/>
    </location>
</feature>
<keyword evidence="1" id="KW-0472">Membrane</keyword>
<accession>A0ABW1R073</accession>
<dbReference type="EMBL" id="JBHSQI010000006">
    <property type="protein sequence ID" value="MFC6154502.1"/>
    <property type="molecule type" value="Genomic_DNA"/>
</dbReference>
<feature type="transmembrane region" description="Helical" evidence="1">
    <location>
        <begin position="177"/>
        <end position="197"/>
    </location>
</feature>
<feature type="transmembrane region" description="Helical" evidence="1">
    <location>
        <begin position="152"/>
        <end position="171"/>
    </location>
</feature>